<dbReference type="EMBL" id="KN832974">
    <property type="protein sequence ID" value="KIM89714.1"/>
    <property type="molecule type" value="Genomic_DNA"/>
</dbReference>
<proteinExistence type="predicted"/>
<protein>
    <submittedName>
        <fullName evidence="1">Uncharacterized protein</fullName>
    </submittedName>
</protein>
<feature type="non-terminal residue" evidence="1">
    <location>
        <position position="1"/>
    </location>
</feature>
<dbReference type="AlphaFoldDB" id="A0A0C3GDD1"/>
<accession>A0A0C3GDD1</accession>
<evidence type="ECO:0000313" key="1">
    <source>
        <dbReference type="EMBL" id="KIM89714.1"/>
    </source>
</evidence>
<evidence type="ECO:0000313" key="2">
    <source>
        <dbReference type="Proteomes" id="UP000054166"/>
    </source>
</evidence>
<reference evidence="2" key="2">
    <citation type="submission" date="2015-01" db="EMBL/GenBank/DDBJ databases">
        <title>Evolutionary Origins and Diversification of the Mycorrhizal Mutualists.</title>
        <authorList>
            <consortium name="DOE Joint Genome Institute"/>
            <consortium name="Mycorrhizal Genomics Consortium"/>
            <person name="Kohler A."/>
            <person name="Kuo A."/>
            <person name="Nagy L.G."/>
            <person name="Floudas D."/>
            <person name="Copeland A."/>
            <person name="Barry K.W."/>
            <person name="Cichocki N."/>
            <person name="Veneault-Fourrey C."/>
            <person name="LaButti K."/>
            <person name="Lindquist E.A."/>
            <person name="Lipzen A."/>
            <person name="Lundell T."/>
            <person name="Morin E."/>
            <person name="Murat C."/>
            <person name="Riley R."/>
            <person name="Ohm R."/>
            <person name="Sun H."/>
            <person name="Tunlid A."/>
            <person name="Henrissat B."/>
            <person name="Grigoriev I.V."/>
            <person name="Hibbett D.S."/>
            <person name="Martin F."/>
        </authorList>
    </citation>
    <scope>NUCLEOTIDE SEQUENCE [LARGE SCALE GENOMIC DNA]</scope>
    <source>
        <strain evidence="2">F 1598</strain>
    </source>
</reference>
<dbReference type="Proteomes" id="UP000054166">
    <property type="component" value="Unassembled WGS sequence"/>
</dbReference>
<name>A0A0C3GDD1_PILCF</name>
<dbReference type="InParanoid" id="A0A0C3GDD1"/>
<dbReference type="HOGENOM" id="CLU_2533698_0_0_1"/>
<keyword evidence="2" id="KW-1185">Reference proteome</keyword>
<organism evidence="1 2">
    <name type="scientific">Piloderma croceum (strain F 1598)</name>
    <dbReference type="NCBI Taxonomy" id="765440"/>
    <lineage>
        <taxon>Eukaryota</taxon>
        <taxon>Fungi</taxon>
        <taxon>Dikarya</taxon>
        <taxon>Basidiomycota</taxon>
        <taxon>Agaricomycotina</taxon>
        <taxon>Agaricomycetes</taxon>
        <taxon>Agaricomycetidae</taxon>
        <taxon>Atheliales</taxon>
        <taxon>Atheliaceae</taxon>
        <taxon>Piloderma</taxon>
    </lineage>
</organism>
<sequence length="84" mass="9596">GSHVLKELDGSILQQGVSAFQLLPYVSHHSKKLLEEIAREVLYDFNLFGSHASRMALLKPKYGQCHRSQRGLPNAYFVMVVHFR</sequence>
<reference evidence="1 2" key="1">
    <citation type="submission" date="2014-04" db="EMBL/GenBank/DDBJ databases">
        <authorList>
            <consortium name="DOE Joint Genome Institute"/>
            <person name="Kuo A."/>
            <person name="Tarkka M."/>
            <person name="Buscot F."/>
            <person name="Kohler A."/>
            <person name="Nagy L.G."/>
            <person name="Floudas D."/>
            <person name="Copeland A."/>
            <person name="Barry K.W."/>
            <person name="Cichocki N."/>
            <person name="Veneault-Fourrey C."/>
            <person name="LaButti K."/>
            <person name="Lindquist E.A."/>
            <person name="Lipzen A."/>
            <person name="Lundell T."/>
            <person name="Morin E."/>
            <person name="Murat C."/>
            <person name="Sun H."/>
            <person name="Tunlid A."/>
            <person name="Henrissat B."/>
            <person name="Grigoriev I.V."/>
            <person name="Hibbett D.S."/>
            <person name="Martin F."/>
            <person name="Nordberg H.P."/>
            <person name="Cantor M.N."/>
            <person name="Hua S.X."/>
        </authorList>
    </citation>
    <scope>NUCLEOTIDE SEQUENCE [LARGE SCALE GENOMIC DNA]</scope>
    <source>
        <strain evidence="1 2">F 1598</strain>
    </source>
</reference>
<gene>
    <name evidence="1" type="ORF">PILCRDRAFT_60235</name>
</gene>